<reference evidence="1 2" key="1">
    <citation type="submission" date="2023-10" db="EMBL/GenBank/DDBJ databases">
        <title>Draft genome sequence of Xylaria bambusicola isolate GMP-LS, the root and basal stem rot pathogen of sugarcane in Indonesia.</title>
        <authorList>
            <person name="Selvaraj P."/>
            <person name="Muralishankar V."/>
            <person name="Muruganantham S."/>
            <person name="Sp S."/>
            <person name="Haryani S."/>
            <person name="Lau K.J.X."/>
            <person name="Naqvi N.I."/>
        </authorList>
    </citation>
    <scope>NUCLEOTIDE SEQUENCE [LARGE SCALE GENOMIC DNA]</scope>
    <source>
        <strain evidence="1">GMP-LS</strain>
    </source>
</reference>
<keyword evidence="2" id="KW-1185">Reference proteome</keyword>
<evidence type="ECO:0000313" key="1">
    <source>
        <dbReference type="EMBL" id="KAK5624292.1"/>
    </source>
</evidence>
<dbReference type="EMBL" id="JAWHQM010000001">
    <property type="protein sequence ID" value="KAK5624292.1"/>
    <property type="molecule type" value="Genomic_DNA"/>
</dbReference>
<protein>
    <submittedName>
        <fullName evidence="1">Uncharacterized protein</fullName>
    </submittedName>
</protein>
<accession>A0AAN7Z0A7</accession>
<organism evidence="1 2">
    <name type="scientific">Xylaria bambusicola</name>
    <dbReference type="NCBI Taxonomy" id="326684"/>
    <lineage>
        <taxon>Eukaryota</taxon>
        <taxon>Fungi</taxon>
        <taxon>Dikarya</taxon>
        <taxon>Ascomycota</taxon>
        <taxon>Pezizomycotina</taxon>
        <taxon>Sordariomycetes</taxon>
        <taxon>Xylariomycetidae</taxon>
        <taxon>Xylariales</taxon>
        <taxon>Xylariaceae</taxon>
        <taxon>Xylaria</taxon>
    </lineage>
</organism>
<evidence type="ECO:0000313" key="2">
    <source>
        <dbReference type="Proteomes" id="UP001305414"/>
    </source>
</evidence>
<sequence>MHGVVHVGLYAARRNAVDRDLLVAEIDSHAPDKGLDGALGARVDGVGGDALGLARDGAHHDEAAADLEVLVGLAGDEELAARVGGEDAVELLLGDVLDVPEGDDAAVGAHDVQLAEDLDGLVEQRDDLGYLGHVGAHRRRVAAALLDGLHHLLGRLLAVGVVDDDLGAATA</sequence>
<comment type="caution">
    <text evidence="1">The sequence shown here is derived from an EMBL/GenBank/DDBJ whole genome shotgun (WGS) entry which is preliminary data.</text>
</comment>
<dbReference type="Proteomes" id="UP001305414">
    <property type="component" value="Unassembled WGS sequence"/>
</dbReference>
<name>A0AAN7Z0A7_9PEZI</name>
<gene>
    <name evidence="1" type="ORF">RRF57_000007</name>
</gene>
<proteinExistence type="predicted"/>
<dbReference type="AlphaFoldDB" id="A0AAN7Z0A7"/>